<evidence type="ECO:0000313" key="2">
    <source>
        <dbReference type="EMBL" id="PIO72325.1"/>
    </source>
</evidence>
<evidence type="ECO:0000313" key="3">
    <source>
        <dbReference type="Proteomes" id="UP000230423"/>
    </source>
</evidence>
<accession>A0A2G9UQ12</accession>
<name>A0A2G9UQ12_TELCI</name>
<proteinExistence type="predicted"/>
<gene>
    <name evidence="2" type="ORF">TELCIR_05756</name>
</gene>
<dbReference type="AlphaFoldDB" id="A0A2G9UQ12"/>
<dbReference type="Proteomes" id="UP000230423">
    <property type="component" value="Unassembled WGS sequence"/>
</dbReference>
<sequence>MHSKASYSRDLADESSLSRSKLQGSSELECEETSTAVKRVTLVTKPKSPMQKEAATPTETQQQFADEYTAQEGSLRVAGTPPMGSSSYTNLETEPITTARSHTPVTAVTPSPDAEAEAAAAAAAVSASATDVASATATPTTAKPPEVAPKSAGLFESGTEATQEAAPKSAGLFETGTEATQEAAPKSAGLFETGTEATQEAAPKSAGLFETGTEATQEAAPKSAGPSELGPDSAPSSAMK</sequence>
<feature type="compositionally biased region" description="Polar residues" evidence="1">
    <location>
        <begin position="83"/>
        <end position="108"/>
    </location>
</feature>
<keyword evidence="3" id="KW-1185">Reference proteome</keyword>
<protein>
    <submittedName>
        <fullName evidence="2">Uncharacterized protein</fullName>
    </submittedName>
</protein>
<dbReference type="EMBL" id="KZ345707">
    <property type="protein sequence ID" value="PIO72325.1"/>
    <property type="molecule type" value="Genomic_DNA"/>
</dbReference>
<organism evidence="2 3">
    <name type="scientific">Teladorsagia circumcincta</name>
    <name type="common">Brown stomach worm</name>
    <name type="synonym">Ostertagia circumcincta</name>
    <dbReference type="NCBI Taxonomy" id="45464"/>
    <lineage>
        <taxon>Eukaryota</taxon>
        <taxon>Metazoa</taxon>
        <taxon>Ecdysozoa</taxon>
        <taxon>Nematoda</taxon>
        <taxon>Chromadorea</taxon>
        <taxon>Rhabditida</taxon>
        <taxon>Rhabditina</taxon>
        <taxon>Rhabditomorpha</taxon>
        <taxon>Strongyloidea</taxon>
        <taxon>Trichostrongylidae</taxon>
        <taxon>Teladorsagia</taxon>
    </lineage>
</organism>
<feature type="compositionally biased region" description="Low complexity" evidence="1">
    <location>
        <begin position="109"/>
        <end position="150"/>
    </location>
</feature>
<reference evidence="2 3" key="1">
    <citation type="submission" date="2015-09" db="EMBL/GenBank/DDBJ databases">
        <title>Draft genome of the parasitic nematode Teladorsagia circumcincta isolate WARC Sus (inbred).</title>
        <authorList>
            <person name="Mitreva M."/>
        </authorList>
    </citation>
    <scope>NUCLEOTIDE SEQUENCE [LARGE SCALE GENOMIC DNA]</scope>
    <source>
        <strain evidence="2 3">S</strain>
    </source>
</reference>
<evidence type="ECO:0000256" key="1">
    <source>
        <dbReference type="SAM" id="MobiDB-lite"/>
    </source>
</evidence>
<feature type="compositionally biased region" description="Low complexity" evidence="1">
    <location>
        <begin position="15"/>
        <end position="26"/>
    </location>
</feature>
<feature type="region of interest" description="Disordered" evidence="1">
    <location>
        <begin position="1"/>
        <end position="240"/>
    </location>
</feature>